<dbReference type="WBParaSite" id="Pan_g8112.t2">
    <property type="protein sequence ID" value="Pan_g8112.t2"/>
    <property type="gene ID" value="Pan_g8112"/>
</dbReference>
<dbReference type="SMART" id="SM01017">
    <property type="entry name" value="Arrestin_C"/>
    <property type="match status" value="2"/>
</dbReference>
<dbReference type="GO" id="GO:0005737">
    <property type="term" value="C:cytoplasm"/>
    <property type="evidence" value="ECO:0007669"/>
    <property type="project" value="TreeGrafter"/>
</dbReference>
<reference evidence="4" key="1">
    <citation type="journal article" date="2013" name="Genetics">
        <title>The draft genome and transcriptome of Panagrellus redivivus are shaped by the harsh demands of a free-living lifestyle.</title>
        <authorList>
            <person name="Srinivasan J."/>
            <person name="Dillman A.R."/>
            <person name="Macchietto M.G."/>
            <person name="Heikkinen L."/>
            <person name="Lakso M."/>
            <person name="Fracchia K.M."/>
            <person name="Antoshechkin I."/>
            <person name="Mortazavi A."/>
            <person name="Wong G."/>
            <person name="Sternberg P.W."/>
        </authorList>
    </citation>
    <scope>NUCLEOTIDE SEQUENCE [LARGE SCALE GENOMIC DNA]</scope>
    <source>
        <strain evidence="4">MT8872</strain>
    </source>
</reference>
<dbReference type="AlphaFoldDB" id="A0A7E4W940"/>
<evidence type="ECO:0000256" key="2">
    <source>
        <dbReference type="SAM" id="MobiDB-lite"/>
    </source>
</evidence>
<feature type="domain" description="Arrestin C-terminal-like" evidence="3">
    <location>
        <begin position="198"/>
        <end position="335"/>
    </location>
</feature>
<evidence type="ECO:0000313" key="4">
    <source>
        <dbReference type="Proteomes" id="UP000492821"/>
    </source>
</evidence>
<dbReference type="Pfam" id="PF00339">
    <property type="entry name" value="Arrestin_N"/>
    <property type="match status" value="1"/>
</dbReference>
<keyword evidence="4" id="KW-1185">Reference proteome</keyword>
<comment type="similarity">
    <text evidence="1">Belongs to the arrestin family.</text>
</comment>
<evidence type="ECO:0000259" key="3">
    <source>
        <dbReference type="SMART" id="SM01017"/>
    </source>
</evidence>
<dbReference type="InterPro" id="IPR014756">
    <property type="entry name" value="Ig_E-set"/>
</dbReference>
<organism evidence="4 5">
    <name type="scientific">Panagrellus redivivus</name>
    <name type="common">Microworm</name>
    <dbReference type="NCBI Taxonomy" id="6233"/>
    <lineage>
        <taxon>Eukaryota</taxon>
        <taxon>Metazoa</taxon>
        <taxon>Ecdysozoa</taxon>
        <taxon>Nematoda</taxon>
        <taxon>Chromadorea</taxon>
        <taxon>Rhabditida</taxon>
        <taxon>Tylenchina</taxon>
        <taxon>Panagrolaimomorpha</taxon>
        <taxon>Panagrolaimoidea</taxon>
        <taxon>Panagrolaimidae</taxon>
        <taxon>Panagrellus</taxon>
    </lineage>
</organism>
<evidence type="ECO:0000313" key="5">
    <source>
        <dbReference type="WBParaSite" id="Pan_g8112.t2"/>
    </source>
</evidence>
<proteinExistence type="inferred from homology"/>
<dbReference type="InterPro" id="IPR011021">
    <property type="entry name" value="Arrestin-like_N"/>
</dbReference>
<protein>
    <submittedName>
        <fullName evidence="5">Arrestin_C domain-containing protein</fullName>
    </submittedName>
</protein>
<reference evidence="5" key="2">
    <citation type="submission" date="2020-10" db="UniProtKB">
        <authorList>
            <consortium name="WormBaseParasite"/>
        </authorList>
    </citation>
    <scope>IDENTIFICATION</scope>
</reference>
<dbReference type="GO" id="GO:0015031">
    <property type="term" value="P:protein transport"/>
    <property type="evidence" value="ECO:0007669"/>
    <property type="project" value="TreeGrafter"/>
</dbReference>
<sequence length="492" mass="55810">MVRPYGEGLKFTLNSDGCWQAPNTTMDYITSFDIRLEKDVYYAGEPLTGCVVLENTENIKIRGIRVLLRGKAHVQLKVMKSGERKTLKDDQYLLDEKIVIWGKDKSEPPDAQQILPRGMHTFNFAFQLPQCQMPCSLETRMGTIRYYVKCIIDIPYASSPQGIKYFSLIGPHIDCMEEKYLAALCGADYKKRCFRCCQRGQIGIRCILERTAYCSGENLRIKAWVDNSQDFTINLNIRLFQIIEYRVEKGVLGETKTVTSTAVEFRSSTVAENSQVKFDSMLEQHPIKIPVVPPTMVGVCRLMQIYYTLKVSVEDERKNETLEMEFPVTIATVPYRSPQTQLYSISYDFCVDYVEGGRYISPEFRLGQVYDGNGPTTVDEETPPTDQIEEEEDIILYRPVYVKVMDKPKGISKITKELLNSASFLYSLLMITFIKSVNHLKQDQKLSESQADLDRALKVGSQKLSTKSAGPSGEGPSNGLEQQKLLEDSGAC</sequence>
<dbReference type="InterPro" id="IPR014752">
    <property type="entry name" value="Arrestin-like_C"/>
</dbReference>
<dbReference type="Pfam" id="PF02752">
    <property type="entry name" value="Arrestin_C"/>
    <property type="match status" value="1"/>
</dbReference>
<feature type="region of interest" description="Disordered" evidence="2">
    <location>
        <begin position="461"/>
        <end position="492"/>
    </location>
</feature>
<dbReference type="Gene3D" id="2.60.40.640">
    <property type="match status" value="2"/>
</dbReference>
<name>A0A7E4W940_PANRE</name>
<dbReference type="InterPro" id="IPR011022">
    <property type="entry name" value="Arrestin_C-like"/>
</dbReference>
<dbReference type="InterPro" id="IPR050357">
    <property type="entry name" value="Arrestin_domain-protein"/>
</dbReference>
<accession>A0A7E4W940</accession>
<dbReference type="Proteomes" id="UP000492821">
    <property type="component" value="Unassembled WGS sequence"/>
</dbReference>
<dbReference type="PANTHER" id="PTHR11188">
    <property type="entry name" value="ARRESTIN DOMAIN CONTAINING PROTEIN"/>
    <property type="match status" value="1"/>
</dbReference>
<dbReference type="PANTHER" id="PTHR11188:SF144">
    <property type="entry name" value="ARRESTIN C-TERMINAL-LIKE DOMAIN-CONTAINING PROTEIN"/>
    <property type="match status" value="1"/>
</dbReference>
<evidence type="ECO:0000256" key="1">
    <source>
        <dbReference type="ARBA" id="ARBA00005298"/>
    </source>
</evidence>
<feature type="domain" description="Arrestin C-terminal-like" evidence="3">
    <location>
        <begin position="26"/>
        <end position="175"/>
    </location>
</feature>
<dbReference type="SUPFAM" id="SSF81296">
    <property type="entry name" value="E set domains"/>
    <property type="match status" value="2"/>
</dbReference>